<dbReference type="Proteomes" id="UP001139311">
    <property type="component" value="Unassembled WGS sequence"/>
</dbReference>
<reference evidence="1" key="1">
    <citation type="submission" date="2021-10" db="EMBL/GenBank/DDBJ databases">
        <title>Roseicella aerolatum sp. nov., isolated from aerosols of e-waste dismantling site.</title>
        <authorList>
            <person name="Qin T."/>
        </authorList>
    </citation>
    <scope>NUCLEOTIDE SEQUENCE</scope>
    <source>
        <strain evidence="1">GB24</strain>
    </source>
</reference>
<evidence type="ECO:0008006" key="3">
    <source>
        <dbReference type="Google" id="ProtNLM"/>
    </source>
</evidence>
<dbReference type="RefSeq" id="WP_226608576.1">
    <property type="nucleotide sequence ID" value="NZ_JAJAQI010000016.1"/>
</dbReference>
<keyword evidence="2" id="KW-1185">Reference proteome</keyword>
<protein>
    <recommendedName>
        <fullName evidence="3">Lipoprotein</fullName>
    </recommendedName>
</protein>
<evidence type="ECO:0000313" key="1">
    <source>
        <dbReference type="EMBL" id="MCB4822530.1"/>
    </source>
</evidence>
<comment type="caution">
    <text evidence="1">The sequence shown here is derived from an EMBL/GenBank/DDBJ whole genome shotgun (WGS) entry which is preliminary data.</text>
</comment>
<gene>
    <name evidence="1" type="ORF">LHA35_12370</name>
</gene>
<dbReference type="PROSITE" id="PS51257">
    <property type="entry name" value="PROKAR_LIPOPROTEIN"/>
    <property type="match status" value="1"/>
</dbReference>
<dbReference type="AlphaFoldDB" id="A0A9X1IGA9"/>
<dbReference type="EMBL" id="JAJAQI010000016">
    <property type="protein sequence ID" value="MCB4822530.1"/>
    <property type="molecule type" value="Genomic_DNA"/>
</dbReference>
<sequence length="96" mass="9722">MPNRFLAAAGLSAALLLGGCQNPDGSTNWGNTLLLGAGVGTAAALVAGAASDQPRHKYYAGGGYGGGYRGGYHPSHGRGYGGYGRPGYGYGHYRGW</sequence>
<accession>A0A9X1IGA9</accession>
<proteinExistence type="predicted"/>
<name>A0A9X1IGA9_9PROT</name>
<organism evidence="1 2">
    <name type="scientific">Roseicella aerolata</name>
    <dbReference type="NCBI Taxonomy" id="2883479"/>
    <lineage>
        <taxon>Bacteria</taxon>
        <taxon>Pseudomonadati</taxon>
        <taxon>Pseudomonadota</taxon>
        <taxon>Alphaproteobacteria</taxon>
        <taxon>Acetobacterales</taxon>
        <taxon>Roseomonadaceae</taxon>
        <taxon>Roseicella</taxon>
    </lineage>
</organism>
<evidence type="ECO:0000313" key="2">
    <source>
        <dbReference type="Proteomes" id="UP001139311"/>
    </source>
</evidence>